<comment type="caution">
    <text evidence="3">The sequence shown here is derived from an EMBL/GenBank/DDBJ whole genome shotgun (WGS) entry which is preliminary data.</text>
</comment>
<reference evidence="4" key="1">
    <citation type="journal article" date="2019" name="Plant Biotechnol. J.">
        <title>Genome sequencing of the Australian wild diploid species Gossypium australe highlights disease resistance and delayed gland morphogenesis.</title>
        <authorList>
            <person name="Cai Y."/>
            <person name="Cai X."/>
            <person name="Wang Q."/>
            <person name="Wang P."/>
            <person name="Zhang Y."/>
            <person name="Cai C."/>
            <person name="Xu Y."/>
            <person name="Wang K."/>
            <person name="Zhou Z."/>
            <person name="Wang C."/>
            <person name="Geng S."/>
            <person name="Li B."/>
            <person name="Dong Q."/>
            <person name="Hou Y."/>
            <person name="Wang H."/>
            <person name="Ai P."/>
            <person name="Liu Z."/>
            <person name="Yi F."/>
            <person name="Sun M."/>
            <person name="An G."/>
            <person name="Cheng J."/>
            <person name="Zhang Y."/>
            <person name="Shi Q."/>
            <person name="Xie Y."/>
            <person name="Shi X."/>
            <person name="Chang Y."/>
            <person name="Huang F."/>
            <person name="Chen Y."/>
            <person name="Hong S."/>
            <person name="Mi L."/>
            <person name="Sun Q."/>
            <person name="Zhang L."/>
            <person name="Zhou B."/>
            <person name="Peng R."/>
            <person name="Zhang X."/>
            <person name="Liu F."/>
        </authorList>
    </citation>
    <scope>NUCLEOTIDE SEQUENCE [LARGE SCALE GENOMIC DNA]</scope>
    <source>
        <strain evidence="4">cv. PA1801</strain>
    </source>
</reference>
<dbReference type="InterPro" id="IPR043502">
    <property type="entry name" value="DNA/RNA_pol_sf"/>
</dbReference>
<dbReference type="SUPFAM" id="SSF56219">
    <property type="entry name" value="DNase I-like"/>
    <property type="match status" value="1"/>
</dbReference>
<dbReference type="InterPro" id="IPR000477">
    <property type="entry name" value="RT_dom"/>
</dbReference>
<gene>
    <name evidence="3" type="ORF">EPI10_000107</name>
</gene>
<dbReference type="OrthoDB" id="1000886at2759"/>
<accession>A0A5B6V7A0</accession>
<dbReference type="InterPro" id="IPR036691">
    <property type="entry name" value="Endo/exonu/phosph_ase_sf"/>
</dbReference>
<evidence type="ECO:0000256" key="1">
    <source>
        <dbReference type="SAM" id="Coils"/>
    </source>
</evidence>
<dbReference type="GO" id="GO:0003964">
    <property type="term" value="F:RNA-directed DNA polymerase activity"/>
    <property type="evidence" value="ECO:0007669"/>
    <property type="project" value="UniProtKB-KW"/>
</dbReference>
<dbReference type="Gene3D" id="3.60.10.10">
    <property type="entry name" value="Endonuclease/exonuclease/phosphatase"/>
    <property type="match status" value="1"/>
</dbReference>
<keyword evidence="1" id="KW-0175">Coiled coil</keyword>
<name>A0A5B6V7A0_9ROSI</name>
<keyword evidence="3" id="KW-0695">RNA-directed DNA polymerase</keyword>
<proteinExistence type="predicted"/>
<dbReference type="EMBL" id="SMMG02000007">
    <property type="protein sequence ID" value="KAA3464886.1"/>
    <property type="molecule type" value="Genomic_DNA"/>
</dbReference>
<dbReference type="PROSITE" id="PS50878">
    <property type="entry name" value="RT_POL"/>
    <property type="match status" value="1"/>
</dbReference>
<keyword evidence="3" id="KW-0548">Nucleotidyltransferase</keyword>
<dbReference type="Proteomes" id="UP000325315">
    <property type="component" value="Unassembled WGS sequence"/>
</dbReference>
<keyword evidence="4" id="KW-1185">Reference proteome</keyword>
<evidence type="ECO:0000313" key="3">
    <source>
        <dbReference type="EMBL" id="KAA3464886.1"/>
    </source>
</evidence>
<keyword evidence="3" id="KW-0808">Transferase</keyword>
<protein>
    <submittedName>
        <fullName evidence="3">Reverse transcriptase</fullName>
    </submittedName>
</protein>
<dbReference type="Pfam" id="PF00078">
    <property type="entry name" value="RVT_1"/>
    <property type="match status" value="1"/>
</dbReference>
<dbReference type="SUPFAM" id="SSF56672">
    <property type="entry name" value="DNA/RNA polymerases"/>
    <property type="match status" value="1"/>
</dbReference>
<dbReference type="PANTHER" id="PTHR46890">
    <property type="entry name" value="NON-LTR RETROLELEMENT REVERSE TRANSCRIPTASE-LIKE PROTEIN-RELATED"/>
    <property type="match status" value="1"/>
</dbReference>
<sequence length="611" mass="70197">METKLNISRMEKVRRRCGFFNGIDVPAEGSRGGLSLGWNGGHLVTLKSFSKNHIDVEIQEEEGKPCWRFTGFYGAPEKGGLPREEARMEAFRKTLEECSLEDIGFIGLWFTWERGRTMERNIRERINRGVATDMWLQSFPNFSLWHLSHSFSDHCPLLVDTEWGGKRNSPKRFRFESWWILEESCETEIKKVWERSAGSYLNRLSSLANGLKIWAKTIQSKRKGENERLNRKLKELNGEERSEEVLTEIMEVKLHLNMEIDKEERYWEQRARSNWLQVGDKNTSFFHKYAKQRRRINQIRGLQRFDGSFATNDREIEEGMNQSLGASYIENEIIEALKGMGPTKALGFDGFLAIFFQKVWHIVGKDTCDFCMEVLNNGRSFDKINRTLLVLILKTTNPINLKNFRPISLCTVLYKIIAKVIANRLQKVLDVCIDDSQSAFVPGRLITDNVLLACEVLYSFKNKRSGKKGFMALKLDMSKAYDRVEWSFVKAVMMKMGFAVDFIELIFRCLTSVQFSILINGKEGLNFKGTRGLRQGDPLSPYLFLFCGEGLSALMRMACQEGKITGAKVCRGSPSITHLMFADDCILFGEVSNRGVDALRNILQEYEVCSG</sequence>
<evidence type="ECO:0000313" key="4">
    <source>
        <dbReference type="Proteomes" id="UP000325315"/>
    </source>
</evidence>
<dbReference type="InterPro" id="IPR052343">
    <property type="entry name" value="Retrotransposon-Effector_Assoc"/>
</dbReference>
<evidence type="ECO:0000259" key="2">
    <source>
        <dbReference type="PROSITE" id="PS50878"/>
    </source>
</evidence>
<dbReference type="CDD" id="cd01650">
    <property type="entry name" value="RT_nLTR_like"/>
    <property type="match status" value="1"/>
</dbReference>
<dbReference type="PANTHER" id="PTHR46890:SF48">
    <property type="entry name" value="RNA-DIRECTED DNA POLYMERASE"/>
    <property type="match status" value="1"/>
</dbReference>
<dbReference type="AlphaFoldDB" id="A0A5B6V7A0"/>
<organism evidence="3 4">
    <name type="scientific">Gossypium australe</name>
    <dbReference type="NCBI Taxonomy" id="47621"/>
    <lineage>
        <taxon>Eukaryota</taxon>
        <taxon>Viridiplantae</taxon>
        <taxon>Streptophyta</taxon>
        <taxon>Embryophyta</taxon>
        <taxon>Tracheophyta</taxon>
        <taxon>Spermatophyta</taxon>
        <taxon>Magnoliopsida</taxon>
        <taxon>eudicotyledons</taxon>
        <taxon>Gunneridae</taxon>
        <taxon>Pentapetalae</taxon>
        <taxon>rosids</taxon>
        <taxon>malvids</taxon>
        <taxon>Malvales</taxon>
        <taxon>Malvaceae</taxon>
        <taxon>Malvoideae</taxon>
        <taxon>Gossypium</taxon>
    </lineage>
</organism>
<feature type="domain" description="Reverse transcriptase" evidence="2">
    <location>
        <begin position="373"/>
        <end position="611"/>
    </location>
</feature>
<feature type="coiled-coil region" evidence="1">
    <location>
        <begin position="219"/>
        <end position="246"/>
    </location>
</feature>